<feature type="transmembrane region" description="Helical" evidence="7">
    <location>
        <begin position="367"/>
        <end position="384"/>
    </location>
</feature>
<evidence type="ECO:0000256" key="6">
    <source>
        <dbReference type="ARBA" id="ARBA00023136"/>
    </source>
</evidence>
<feature type="domain" description="EF-hand" evidence="8">
    <location>
        <begin position="93"/>
        <end position="128"/>
    </location>
</feature>
<dbReference type="PROSITE" id="PS00303">
    <property type="entry name" value="S100_CABP"/>
    <property type="match status" value="1"/>
</dbReference>
<dbReference type="InterPro" id="IPR001751">
    <property type="entry name" value="S100/CaBP7/8-like_CS"/>
</dbReference>
<evidence type="ECO:0000256" key="5">
    <source>
        <dbReference type="ARBA" id="ARBA00022989"/>
    </source>
</evidence>
<dbReference type="EMBL" id="GEEE01021647">
    <property type="protein sequence ID" value="JAP41578.1"/>
    <property type="molecule type" value="Transcribed_RNA"/>
</dbReference>
<dbReference type="InterPro" id="IPR011992">
    <property type="entry name" value="EF-hand-dom_pair"/>
</dbReference>
<dbReference type="GO" id="GO:0005509">
    <property type="term" value="F:calcium ion binding"/>
    <property type="evidence" value="ECO:0007669"/>
    <property type="project" value="InterPro"/>
</dbReference>
<organism evidence="9">
    <name type="scientific">Schistocephalus solidus</name>
    <name type="common">Tapeworm</name>
    <dbReference type="NCBI Taxonomy" id="70667"/>
    <lineage>
        <taxon>Eukaryota</taxon>
        <taxon>Metazoa</taxon>
        <taxon>Spiralia</taxon>
        <taxon>Lophotrochozoa</taxon>
        <taxon>Platyhelminthes</taxon>
        <taxon>Cestoda</taxon>
        <taxon>Eucestoda</taxon>
        <taxon>Diphyllobothriidea</taxon>
        <taxon>Diphyllobothriidae</taxon>
        <taxon>Schistocephalus</taxon>
    </lineage>
</organism>
<comment type="subcellular location">
    <subcellularLocation>
        <location evidence="1">Membrane</location>
        <topology evidence="1">Multi-pass membrane protein</topology>
    </subcellularLocation>
</comment>
<protein>
    <submittedName>
        <fullName evidence="9">Rhomboid-related protein 2</fullName>
    </submittedName>
</protein>
<dbReference type="InterPro" id="IPR002048">
    <property type="entry name" value="EF_hand_dom"/>
</dbReference>
<proteinExistence type="inferred from homology"/>
<feature type="transmembrane region" description="Helical" evidence="7">
    <location>
        <begin position="311"/>
        <end position="329"/>
    </location>
</feature>
<dbReference type="PANTHER" id="PTHR45840:SF2">
    <property type="entry name" value="PROTEIN RHOMBOID-RELATED"/>
    <property type="match status" value="1"/>
</dbReference>
<dbReference type="PANTHER" id="PTHR45840">
    <property type="entry name" value="RHOMBOID-RELATED PROTEIN"/>
    <property type="match status" value="1"/>
</dbReference>
<evidence type="ECO:0000256" key="3">
    <source>
        <dbReference type="ARBA" id="ARBA00022692"/>
    </source>
</evidence>
<gene>
    <name evidence="9" type="primary">RHBL2</name>
    <name evidence="9" type="ORF">TR112783</name>
</gene>
<keyword evidence="5 7" id="KW-1133">Transmembrane helix</keyword>
<accession>A0A0X3NPI1</accession>
<name>A0A0X3NPI1_SCHSO</name>
<evidence type="ECO:0000256" key="2">
    <source>
        <dbReference type="ARBA" id="ARBA00009045"/>
    </source>
</evidence>
<dbReference type="Pfam" id="PF01694">
    <property type="entry name" value="Rhomboid"/>
    <property type="match status" value="1"/>
</dbReference>
<dbReference type="EMBL" id="GEEE01006333">
    <property type="protein sequence ID" value="JAP56892.1"/>
    <property type="molecule type" value="Transcribed_RNA"/>
</dbReference>
<dbReference type="Gene3D" id="1.20.1540.10">
    <property type="entry name" value="Rhomboid-like"/>
    <property type="match status" value="1"/>
</dbReference>
<dbReference type="InterPro" id="IPR051739">
    <property type="entry name" value="Rhomboid_IM_Serine_Proteases"/>
</dbReference>
<dbReference type="AlphaFoldDB" id="A0A0X3NPI1"/>
<dbReference type="PROSITE" id="PS00018">
    <property type="entry name" value="EF_HAND_1"/>
    <property type="match status" value="1"/>
</dbReference>
<evidence type="ECO:0000256" key="4">
    <source>
        <dbReference type="ARBA" id="ARBA00022837"/>
    </source>
</evidence>
<feature type="transmembrane region" description="Helical" evidence="7">
    <location>
        <begin position="245"/>
        <end position="262"/>
    </location>
</feature>
<dbReference type="GO" id="GO:0004252">
    <property type="term" value="F:serine-type endopeptidase activity"/>
    <property type="evidence" value="ECO:0007669"/>
    <property type="project" value="InterPro"/>
</dbReference>
<dbReference type="SUPFAM" id="SSF47473">
    <property type="entry name" value="EF-hand"/>
    <property type="match status" value="1"/>
</dbReference>
<feature type="transmembrane region" description="Helical" evidence="7">
    <location>
        <begin position="436"/>
        <end position="456"/>
    </location>
</feature>
<evidence type="ECO:0000313" key="9">
    <source>
        <dbReference type="EMBL" id="JAP41578.1"/>
    </source>
</evidence>
<dbReference type="InterPro" id="IPR035952">
    <property type="entry name" value="Rhomboid-like_sf"/>
</dbReference>
<keyword evidence="6 7" id="KW-0472">Membrane</keyword>
<evidence type="ECO:0000259" key="8">
    <source>
        <dbReference type="PROSITE" id="PS50222"/>
    </source>
</evidence>
<keyword evidence="3 7" id="KW-0812">Transmembrane</keyword>
<dbReference type="InterPro" id="IPR018247">
    <property type="entry name" value="EF_Hand_1_Ca_BS"/>
</dbReference>
<dbReference type="PROSITE" id="PS50222">
    <property type="entry name" value="EF_HAND_2"/>
    <property type="match status" value="1"/>
</dbReference>
<dbReference type="SUPFAM" id="SSF144091">
    <property type="entry name" value="Rhomboid-like"/>
    <property type="match status" value="1"/>
</dbReference>
<comment type="similarity">
    <text evidence="2">Belongs to the peptidase S54 family.</text>
</comment>
<evidence type="ECO:0000256" key="7">
    <source>
        <dbReference type="SAM" id="Phobius"/>
    </source>
</evidence>
<keyword evidence="4" id="KW-0106">Calcium</keyword>
<feature type="transmembrane region" description="Helical" evidence="7">
    <location>
        <begin position="341"/>
        <end position="361"/>
    </location>
</feature>
<feature type="transmembrane region" description="Helical" evidence="7">
    <location>
        <begin position="396"/>
        <end position="416"/>
    </location>
</feature>
<dbReference type="GO" id="GO:0016020">
    <property type="term" value="C:membrane"/>
    <property type="evidence" value="ECO:0007669"/>
    <property type="project" value="UniProtKB-SubCell"/>
</dbReference>
<sequence length="498" mass="56524">MEAGRTTTGRTIPVNPALAQKRLVRPVEDFGGFGLYPPVVGAWDGCQTENMTEEEYREWLDHTFRPLFEPYESQGGMPCRQLLTHFQYEDQGLPRERRIELVLKLDRNRDGRINFEEFRSILVKIRYKDLPPVKRFGLRAMLAGNPGMRLSAARSQAANHLRTIESLGRSGVFVQEVPDPVSGGFPNSQAAGGFYLEPDGIWPTSMQKGPPTTTKEQIALRKTITDEVYVPQSYLEAYNCRPPPIFIPVVVLAQICVFIYYAVELNKRAVSEPLNQLTMLSGFPYFSPLYFDPRRRREVWRFFSYFLVHQGIWQVVFNCLFTLIFGLLIEWVHKFWRVAPVYIAGVLAGSLASSVLDPFAILAGSSGGAYALIGTHLALIVMNWEELQHDITTCRYSFLGVVSSGVFRLCVILLFVGTDFGLALYRRYGLQVDVSVSISAHLGGFLAGLLVGIPVLRNLNEKPWERIFFWVSIVILVAFLIFVIFWNIFWQGFPVQLV</sequence>
<dbReference type="InterPro" id="IPR022764">
    <property type="entry name" value="Peptidase_S54_rhomboid_dom"/>
</dbReference>
<reference evidence="9" key="1">
    <citation type="submission" date="2016-01" db="EMBL/GenBank/DDBJ databases">
        <title>Reference transcriptome for the parasite Schistocephalus solidus: insights into the molecular evolution of parasitism.</title>
        <authorList>
            <person name="Hebert F.O."/>
            <person name="Grambauer S."/>
            <person name="Barber I."/>
            <person name="Landry C.R."/>
            <person name="Aubin-Horth N."/>
        </authorList>
    </citation>
    <scope>NUCLEOTIDE SEQUENCE</scope>
</reference>
<feature type="transmembrane region" description="Helical" evidence="7">
    <location>
        <begin position="468"/>
        <end position="489"/>
    </location>
</feature>
<evidence type="ECO:0000256" key="1">
    <source>
        <dbReference type="ARBA" id="ARBA00004141"/>
    </source>
</evidence>